<keyword evidence="3 8" id="KW-0812">Transmembrane</keyword>
<dbReference type="InterPro" id="IPR052192">
    <property type="entry name" value="Insect_Ionotropic_Sensory_Rcpt"/>
</dbReference>
<evidence type="ECO:0000256" key="9">
    <source>
        <dbReference type="SAM" id="SignalP"/>
    </source>
</evidence>
<evidence type="ECO:0000256" key="2">
    <source>
        <dbReference type="ARBA" id="ARBA00022475"/>
    </source>
</evidence>
<dbReference type="Gene3D" id="1.10.287.70">
    <property type="match status" value="1"/>
</dbReference>
<evidence type="ECO:0000256" key="8">
    <source>
        <dbReference type="SAM" id="Phobius"/>
    </source>
</evidence>
<dbReference type="Proteomes" id="UP000719412">
    <property type="component" value="Unassembled WGS sequence"/>
</dbReference>
<dbReference type="SUPFAM" id="SSF53850">
    <property type="entry name" value="Periplasmic binding protein-like II"/>
    <property type="match status" value="3"/>
</dbReference>
<reference evidence="10" key="2">
    <citation type="submission" date="2021-08" db="EMBL/GenBank/DDBJ databases">
        <authorList>
            <person name="Eriksson T."/>
        </authorList>
    </citation>
    <scope>NUCLEOTIDE SEQUENCE</scope>
    <source>
        <strain evidence="10">Stoneville</strain>
        <tissue evidence="10">Whole head</tissue>
    </source>
</reference>
<dbReference type="PANTHER" id="PTHR42643">
    <property type="entry name" value="IONOTROPIC RECEPTOR 20A-RELATED"/>
    <property type="match status" value="1"/>
</dbReference>
<dbReference type="GO" id="GO:0005886">
    <property type="term" value="C:plasma membrane"/>
    <property type="evidence" value="ECO:0007669"/>
    <property type="project" value="UniProtKB-SubCell"/>
</dbReference>
<feature type="transmembrane region" description="Helical" evidence="8">
    <location>
        <begin position="1312"/>
        <end position="1336"/>
    </location>
</feature>
<keyword evidence="2" id="KW-1003">Cell membrane</keyword>
<evidence type="ECO:0000256" key="5">
    <source>
        <dbReference type="ARBA" id="ARBA00023136"/>
    </source>
</evidence>
<name>A0A8J6H1G4_TENMO</name>
<feature type="transmembrane region" description="Helical" evidence="8">
    <location>
        <begin position="1546"/>
        <end position="1570"/>
    </location>
</feature>
<proteinExistence type="predicted"/>
<feature type="signal peptide" evidence="9">
    <location>
        <begin position="1"/>
        <end position="17"/>
    </location>
</feature>
<evidence type="ECO:0000256" key="4">
    <source>
        <dbReference type="ARBA" id="ARBA00022989"/>
    </source>
</evidence>
<sequence length="2000" mass="229981">MAAVKLFFDMLLLQTATSPLQEFLWKHFQDKTVVVVSSNFENWDPRLFFIYSLGQPKLLVRPEARHDLKIFDDYIIAESNLTVLRSTLHRLKYKINTRGRFVVINQRNEDDLRSVLETLWHFYIYNVAVYSNWTSFVTWYPYSTCGNVTDLVTTPKSLDPFANKIPKIVEGCRANVTWNYQSLSITTPFDKSNPGYSVRLLDAATAAINLTPVYLTANLNYMELARTKGAYHDLRADMLRRRIELAFVTGKYREPIGPEFEVTSSYYYTDCYFVLPPRRTSRTNILAIFSVEIWATIAVSLVCMAVVWRRLDRSSFQIVRLVFQGEVTPPLPETAPQRLVCLLFFFYVTNLQWIYVSQLSGVLSKPGYEPKISTMADLARSDKKLKFVGAYNNYLMYRGDGVYESLMKKRIEETKVKSFEAGLRDFVRKLDHGIVITDHRMFLVKDHQKLQVVSHDKITTLQSFLVVRKGFPLLDRLNAAILRITESGLMSRWIYESQVGIDKMSMSNVETHKSRSIDLQRVFSAVVILALGLSASGLAFVAEIITIHSLENFIDRHFQDETVVLVSSDFGVWGENLDFLLRRQNRPKVIANPGVPGEMITPFKNFVFVEADFDHFVPVLGQLRHKFNTRGQLVVIFHENSTEDDLKSTFETLWSYYVYNVVVYANLTRFVTWYPYSSASRCGSVVNLVTNAKSPFANKIPKDLGGCPVNITWNRVSYVVKIPFDDEDPGYAVKVLNIIGEKMNVKMVYLNDNINYFSLAIKYGTFHHLVQDMTRRHIDVALTIGDLHQGKKVETGQHILLFGQYFVLPPRKRVPRGGKFLEIFSDETWWSILVSVVSMSIVWRFVTGKELIGSVFYVVQLAVQNVVKQAPKSTTSRLIFVTFLLSATTLNWCYLSQLSSVLTEPSYEPKIQTISDLVKSDKKLRFWEFYKDHFATYGREICENLMNRRVENSDSMTHSGMIREFVADLEYGVVLGEIALFQFKNPKVLQVLSYDNINTVPVAWSVRGGFPLLDRFDRWTLRTIESGLVSKWVDDAYNDKYFVPYQKVEGDETLVVITSNYDVLDDNLNFLSRQNRPKIMANPEIPELTITQFKNYILVVIDLDSLLSFVDDLPYKLNTRGNILIIFEKNSTEDELKSTFETLWGYYIYNVVIHANWTDFVTWYPYSATNLCGTTVNLVRNRDDPFADKIPPDLGGCSINVTWNTVSPTVKDPFDGSDPGYAVKVLDTIAEKMNVTVSYLSDNLDYFALAIKTGTFYHLTVDMKSRRIDAALTMGNVGDRWGKEIETEQPLYLYYQNLVLPPRKQVRHGDKILSVFSTAIWWSLLASMGAMALLWMTATGTDLSGTVFYVVQLTVQNVVRRPPRGRVARVIFLLFLACSANLNWCYLSKLSSVLTRPSYEPKIRKISDLVRSDKKLKFYKFFENYLRSYGKEICDNLMSRRGSDGDRMVDFAVETDYGTIMGEPEVAQYKNAEALEVIYTSIVRVGVNWSVRRGFPLLDRFNAWTLRMVESGLVVKWFRDALSTVPKQLIPDQDDEKIVALNVDHVFAALVLLLVGLSISLACFVAEVLFGGWPKPPLGKFFMWFVVVFSMLVNTFYLSILSGVFTEPNYEAKITTFEDFAKSDVEAGVDSMPKLSIVNKENYLKKIFETDQDLTFATSTTFASCDFIFEIPNPKLLRNYKIERTQRVNDRNYNYVIVDDDFVYFQNTISSLLKENNLKVAGKYLIRVGNLGEIEMQLVFSSLWKHEVYNVVVENQDQFYTWYPYEKCGEVIVRRTNLSRLFANKIPRKLNCTLRIDWSRSAIFVKDPFDQSDPGVQVLYANQVVESMGASPVYLQDNIDFISKLMTTKRFDFGAAMVEKNVTFALGGFGYFLGEKILNSTVMSTFIGSLEQVLVLPPRRLRPKWKEFFRFHTSTFSLLVLTVLAYALLTRLRTRMTLLDSIVLSFQLFVQLSTPRRPQTPSRRVFLLSMLIFSITDIHRRFRQERHSCRVSHQVLCLVG</sequence>
<keyword evidence="4 8" id="KW-1133">Transmembrane helix</keyword>
<protein>
    <submittedName>
        <fullName evidence="10">Uncharacterized protein</fullName>
    </submittedName>
</protein>
<feature type="transmembrane region" description="Helical" evidence="8">
    <location>
        <begin position="285"/>
        <end position="308"/>
    </location>
</feature>
<comment type="caution">
    <text evidence="10">The sequence shown here is derived from an EMBL/GenBank/DDBJ whole genome shotgun (WGS) entry which is preliminary data.</text>
</comment>
<dbReference type="EMBL" id="JABDTM020027787">
    <property type="protein sequence ID" value="KAH0809995.1"/>
    <property type="molecule type" value="Genomic_DNA"/>
</dbReference>
<feature type="transmembrane region" description="Helical" evidence="8">
    <location>
        <begin position="1908"/>
        <end position="1929"/>
    </location>
</feature>
<keyword evidence="5 8" id="KW-0472">Membrane</keyword>
<comment type="subcellular location">
    <subcellularLocation>
        <location evidence="1">Cell membrane</location>
        <topology evidence="1">Multi-pass membrane protein</topology>
    </subcellularLocation>
</comment>
<feature type="transmembrane region" description="Helical" evidence="8">
    <location>
        <begin position="1582"/>
        <end position="1605"/>
    </location>
</feature>
<dbReference type="PANTHER" id="PTHR42643:SF38">
    <property type="entry name" value="IONOTROPIC RECEPTOR 100A"/>
    <property type="match status" value="1"/>
</dbReference>
<gene>
    <name evidence="10" type="ORF">GEV33_012800</name>
</gene>
<accession>A0A8J6H1G4</accession>
<evidence type="ECO:0000256" key="7">
    <source>
        <dbReference type="ARBA" id="ARBA00023180"/>
    </source>
</evidence>
<keyword evidence="6" id="KW-0675">Receptor</keyword>
<evidence type="ECO:0000256" key="1">
    <source>
        <dbReference type="ARBA" id="ARBA00004651"/>
    </source>
</evidence>
<organism evidence="10 11">
    <name type="scientific">Tenebrio molitor</name>
    <name type="common">Yellow mealworm beetle</name>
    <dbReference type="NCBI Taxonomy" id="7067"/>
    <lineage>
        <taxon>Eukaryota</taxon>
        <taxon>Metazoa</taxon>
        <taxon>Ecdysozoa</taxon>
        <taxon>Arthropoda</taxon>
        <taxon>Hexapoda</taxon>
        <taxon>Insecta</taxon>
        <taxon>Pterygota</taxon>
        <taxon>Neoptera</taxon>
        <taxon>Endopterygota</taxon>
        <taxon>Coleoptera</taxon>
        <taxon>Polyphaga</taxon>
        <taxon>Cucujiformia</taxon>
        <taxon>Tenebrionidae</taxon>
        <taxon>Tenebrio</taxon>
    </lineage>
</organism>
<evidence type="ECO:0000313" key="10">
    <source>
        <dbReference type="EMBL" id="KAH0809995.1"/>
    </source>
</evidence>
<evidence type="ECO:0000256" key="3">
    <source>
        <dbReference type="ARBA" id="ARBA00022692"/>
    </source>
</evidence>
<feature type="chain" id="PRO_5035152416" evidence="9">
    <location>
        <begin position="18"/>
        <end position="2000"/>
    </location>
</feature>
<evidence type="ECO:0000256" key="6">
    <source>
        <dbReference type="ARBA" id="ARBA00023170"/>
    </source>
</evidence>
<feature type="transmembrane region" description="Helical" evidence="8">
    <location>
        <begin position="522"/>
        <end position="542"/>
    </location>
</feature>
<reference evidence="10" key="1">
    <citation type="journal article" date="2020" name="J Insects Food Feed">
        <title>The yellow mealworm (Tenebrio molitor) genome: a resource for the emerging insects as food and feed industry.</title>
        <authorList>
            <person name="Eriksson T."/>
            <person name="Andere A."/>
            <person name="Kelstrup H."/>
            <person name="Emery V."/>
            <person name="Picard C."/>
        </authorList>
    </citation>
    <scope>NUCLEOTIDE SEQUENCE</scope>
    <source>
        <strain evidence="10">Stoneville</strain>
        <tissue evidence="10">Whole head</tissue>
    </source>
</reference>
<keyword evidence="7" id="KW-0325">Glycoprotein</keyword>
<keyword evidence="11" id="KW-1185">Reference proteome</keyword>
<evidence type="ECO:0000313" key="11">
    <source>
        <dbReference type="Proteomes" id="UP000719412"/>
    </source>
</evidence>
<keyword evidence="9" id="KW-0732">Signal</keyword>